<reference evidence="6" key="1">
    <citation type="submission" date="2020-05" db="EMBL/GenBank/DDBJ databases">
        <authorList>
            <person name="Chiriac C."/>
            <person name="Salcher M."/>
            <person name="Ghai R."/>
            <person name="Kavagutti S V."/>
        </authorList>
    </citation>
    <scope>NUCLEOTIDE SEQUENCE</scope>
</reference>
<evidence type="ECO:0000256" key="3">
    <source>
        <dbReference type="ARBA" id="ARBA00022801"/>
    </source>
</evidence>
<dbReference type="InterPro" id="IPR013595">
    <property type="entry name" value="Pept_S33_TAP-like_C"/>
</dbReference>
<evidence type="ECO:0000313" key="6">
    <source>
        <dbReference type="EMBL" id="CAB4585605.1"/>
    </source>
</evidence>
<feature type="domain" description="AB hydrolase-1" evidence="4">
    <location>
        <begin position="92"/>
        <end position="275"/>
    </location>
</feature>
<dbReference type="Pfam" id="PF00561">
    <property type="entry name" value="Abhydrolase_1"/>
    <property type="match status" value="1"/>
</dbReference>
<dbReference type="SUPFAM" id="SSF53474">
    <property type="entry name" value="alpha/beta-Hydrolases"/>
    <property type="match status" value="1"/>
</dbReference>
<evidence type="ECO:0000259" key="4">
    <source>
        <dbReference type="Pfam" id="PF00561"/>
    </source>
</evidence>
<keyword evidence="2" id="KW-0732">Signal</keyword>
<name>A0A6J6FDY9_9ZZZZ</name>
<dbReference type="InterPro" id="IPR051601">
    <property type="entry name" value="Serine_prot/Carboxylest_S33"/>
</dbReference>
<dbReference type="EMBL" id="CAEZSR010000185">
    <property type="protein sequence ID" value="CAB4585605.1"/>
    <property type="molecule type" value="Genomic_DNA"/>
</dbReference>
<comment type="similarity">
    <text evidence="1">Belongs to the peptidase S33 family.</text>
</comment>
<feature type="domain" description="Peptidase S33 tripeptidyl aminopeptidase-like C-terminal" evidence="5">
    <location>
        <begin position="408"/>
        <end position="495"/>
    </location>
</feature>
<dbReference type="PANTHER" id="PTHR43248">
    <property type="entry name" value="2-SUCCINYL-6-HYDROXY-2,4-CYCLOHEXADIENE-1-CARBOXYLATE SYNTHASE"/>
    <property type="match status" value="1"/>
</dbReference>
<organism evidence="6">
    <name type="scientific">freshwater metagenome</name>
    <dbReference type="NCBI Taxonomy" id="449393"/>
    <lineage>
        <taxon>unclassified sequences</taxon>
        <taxon>metagenomes</taxon>
        <taxon>ecological metagenomes</taxon>
    </lineage>
</organism>
<sequence length="497" mass="51825">MSRAVAGVAGVAVALATVLAACGGDDDGATDFDVEPATRPDSDAAFGWTEFGGDRVQTGSLEVPVDPDDPNAGTFDLFVARHLADEDLRVGTLLVNPGGPGVGGSYLAIEADQYFSPTLVAHFDIVGWDPRGTGMSEPAIDCVDDYDRYYAGVDITPDDDAERDAAIRLAQEFQQGCVERSGEFLAHVGTNDSAADIDLLRQALGEDEISYFGFSYGSELGGVWVTRYPDTVRAAVLDGAVDPDADALEASIQQSQGFEQSLTSFLAWCSDSEDCAFRNGGDAEGAFDELMASVDANPVPTEPGRPPVDLGVFVNGVVTSLYTDDLWRELGEALADAAAGDGSGLLALHDLYFERSADGTWADTLEAFQVISCMDNPVRETPEEATAQLDAIRAAAPRIVPATVIWPSCDAFPAPEQGRLGITGAGAGPVVVIGTTGDSATPLEGTRRMAEALEEGVLIVVDAEQHTGYGTDACVTDAVDAYLVAGTVPADGLTCGG</sequence>
<evidence type="ECO:0000256" key="1">
    <source>
        <dbReference type="ARBA" id="ARBA00010088"/>
    </source>
</evidence>
<gene>
    <name evidence="6" type="ORF">UFOPK1493_03387</name>
</gene>
<dbReference type="Gene3D" id="3.40.50.1820">
    <property type="entry name" value="alpha/beta hydrolase"/>
    <property type="match status" value="1"/>
</dbReference>
<dbReference type="AlphaFoldDB" id="A0A6J6FDY9"/>
<dbReference type="PANTHER" id="PTHR43248:SF29">
    <property type="entry name" value="TRIPEPTIDYL AMINOPEPTIDASE"/>
    <property type="match status" value="1"/>
</dbReference>
<dbReference type="InterPro" id="IPR029058">
    <property type="entry name" value="AB_hydrolase_fold"/>
</dbReference>
<accession>A0A6J6FDY9</accession>
<keyword evidence="3" id="KW-0378">Hydrolase</keyword>
<protein>
    <submittedName>
        <fullName evidence="6">Unannotated protein</fullName>
    </submittedName>
</protein>
<proteinExistence type="inferred from homology"/>
<dbReference type="GO" id="GO:0016787">
    <property type="term" value="F:hydrolase activity"/>
    <property type="evidence" value="ECO:0007669"/>
    <property type="project" value="UniProtKB-KW"/>
</dbReference>
<evidence type="ECO:0000259" key="5">
    <source>
        <dbReference type="Pfam" id="PF08386"/>
    </source>
</evidence>
<dbReference type="Pfam" id="PF08386">
    <property type="entry name" value="Abhydrolase_4"/>
    <property type="match status" value="1"/>
</dbReference>
<evidence type="ECO:0000256" key="2">
    <source>
        <dbReference type="ARBA" id="ARBA00022729"/>
    </source>
</evidence>
<dbReference type="PROSITE" id="PS51257">
    <property type="entry name" value="PROKAR_LIPOPROTEIN"/>
    <property type="match status" value="1"/>
</dbReference>
<dbReference type="InterPro" id="IPR000073">
    <property type="entry name" value="AB_hydrolase_1"/>
</dbReference>